<organism evidence="1 2">
    <name type="scientific">Hevea brasiliensis</name>
    <name type="common">Para rubber tree</name>
    <name type="synonym">Siphonia brasiliensis</name>
    <dbReference type="NCBI Taxonomy" id="3981"/>
    <lineage>
        <taxon>Eukaryota</taxon>
        <taxon>Viridiplantae</taxon>
        <taxon>Streptophyta</taxon>
        <taxon>Embryophyta</taxon>
        <taxon>Tracheophyta</taxon>
        <taxon>Spermatophyta</taxon>
        <taxon>Magnoliopsida</taxon>
        <taxon>eudicotyledons</taxon>
        <taxon>Gunneridae</taxon>
        <taxon>Pentapetalae</taxon>
        <taxon>rosids</taxon>
        <taxon>fabids</taxon>
        <taxon>Malpighiales</taxon>
        <taxon>Euphorbiaceae</taxon>
        <taxon>Crotonoideae</taxon>
        <taxon>Micrandreae</taxon>
        <taxon>Hevea</taxon>
    </lineage>
</organism>
<sequence length="66" mass="6851">MAFGVRAPVPGTVSGVVPGAPMSMGPMTYPMPPTTAHRLCLRLQAYVMVQSTHLGVIVSAIGAKDQ</sequence>
<dbReference type="EMBL" id="JAAGAX010000002">
    <property type="protein sequence ID" value="KAF2322452.1"/>
    <property type="molecule type" value="Genomic_DNA"/>
</dbReference>
<name>A0A6A6N8D7_HEVBR</name>
<accession>A0A6A6N8D7</accession>
<evidence type="ECO:0000313" key="2">
    <source>
        <dbReference type="Proteomes" id="UP000467840"/>
    </source>
</evidence>
<reference evidence="1 2" key="1">
    <citation type="journal article" date="2020" name="Mol. Plant">
        <title>The Chromosome-Based Rubber Tree Genome Provides New Insights into Spurge Genome Evolution and Rubber Biosynthesis.</title>
        <authorList>
            <person name="Liu J."/>
            <person name="Shi C."/>
            <person name="Shi C.C."/>
            <person name="Li W."/>
            <person name="Zhang Q.J."/>
            <person name="Zhang Y."/>
            <person name="Li K."/>
            <person name="Lu H.F."/>
            <person name="Shi C."/>
            <person name="Zhu S.T."/>
            <person name="Xiao Z.Y."/>
            <person name="Nan H."/>
            <person name="Yue Y."/>
            <person name="Zhu X.G."/>
            <person name="Wu Y."/>
            <person name="Hong X.N."/>
            <person name="Fan G.Y."/>
            <person name="Tong Y."/>
            <person name="Zhang D."/>
            <person name="Mao C.L."/>
            <person name="Liu Y.L."/>
            <person name="Hao S.J."/>
            <person name="Liu W.Q."/>
            <person name="Lv M.Q."/>
            <person name="Zhang H.B."/>
            <person name="Liu Y."/>
            <person name="Hu-Tang G.R."/>
            <person name="Wang J.P."/>
            <person name="Wang J.H."/>
            <person name="Sun Y.H."/>
            <person name="Ni S.B."/>
            <person name="Chen W.B."/>
            <person name="Zhang X.C."/>
            <person name="Jiao Y.N."/>
            <person name="Eichler E.E."/>
            <person name="Li G.H."/>
            <person name="Liu X."/>
            <person name="Gao L.Z."/>
        </authorList>
    </citation>
    <scope>NUCLEOTIDE SEQUENCE [LARGE SCALE GENOMIC DNA]</scope>
    <source>
        <strain evidence="2">cv. GT1</strain>
        <tissue evidence="1">Leaf</tissue>
    </source>
</reference>
<dbReference type="Proteomes" id="UP000467840">
    <property type="component" value="Chromosome 11"/>
</dbReference>
<proteinExistence type="predicted"/>
<comment type="caution">
    <text evidence="1">The sequence shown here is derived from an EMBL/GenBank/DDBJ whole genome shotgun (WGS) entry which is preliminary data.</text>
</comment>
<dbReference type="AlphaFoldDB" id="A0A6A6N8D7"/>
<protein>
    <submittedName>
        <fullName evidence="1">Uncharacterized protein</fullName>
    </submittedName>
</protein>
<evidence type="ECO:0000313" key="1">
    <source>
        <dbReference type="EMBL" id="KAF2322452.1"/>
    </source>
</evidence>
<keyword evidence="2" id="KW-1185">Reference proteome</keyword>
<gene>
    <name evidence="1" type="ORF">GH714_017124</name>
</gene>